<protein>
    <recommendedName>
        <fullName evidence="3">DNA recombination protein RmuC homolog</fullName>
    </recommendedName>
</protein>
<evidence type="ECO:0000256" key="6">
    <source>
        <dbReference type="SAM" id="Coils"/>
    </source>
</evidence>
<proteinExistence type="inferred from homology"/>
<feature type="coiled-coil region" evidence="6">
    <location>
        <begin position="38"/>
        <end position="86"/>
    </location>
</feature>
<dbReference type="EMBL" id="LS398551">
    <property type="protein sequence ID" value="SPR04523.1"/>
    <property type="molecule type" value="Genomic_DNA"/>
</dbReference>
<sequence>MIGIVSFIIYSGVVIAFIILVSVIWILIYKSTRLKLKLIFIEENYTKLLEQLKHLEHNRLNYVQEIQELKTRIEFIKLDNSKKEKMNEEALQLAKASLLDLGNDLSKQLIALHKQETEQSRKLSENNIHNTNLKFQQEFQKLLEIIAVLNNRVDESTKIVEVIKSSLLSPSGVGMLAEITLENILKASGLRVKYDFIMQCNLTDENNMRLRPDALIFLPGDNLMIIDAKASKFLIDMCNNNNNAAIHAGKVEKLRKSINLHLKNLSSKEYAQAIVDSYQFEARNFNNIITLMFLPTETAIENLSNIDREFIHKSWELNIFPVGPSGLMNMLSFAKFQIKEQMRYENQKLILNEVEKVILSINLLTEHAHKLSSNVQGIVSSYDQFAASFNRNFLSKAKTIQQLGIETKKSRNISNNRLMLPRYQLVSSKSDIDIVNVKISDTKELEADK</sequence>
<name>A0A0F3MBN2_ORITS</name>
<comment type="function">
    <text evidence="1">Involved in DNA recombination.</text>
</comment>
<keyword evidence="5" id="KW-0233">DNA recombination</keyword>
<dbReference type="Proteomes" id="UP000244959">
    <property type="component" value="Chromosome I"/>
</dbReference>
<keyword evidence="7" id="KW-0812">Transmembrane</keyword>
<evidence type="ECO:0000256" key="7">
    <source>
        <dbReference type="SAM" id="Phobius"/>
    </source>
</evidence>
<dbReference type="PANTHER" id="PTHR30563:SF0">
    <property type="entry name" value="DNA RECOMBINATION PROTEIN RMUC"/>
    <property type="match status" value="1"/>
</dbReference>
<dbReference type="Proteomes" id="UP000033769">
    <property type="component" value="Unassembled WGS sequence"/>
</dbReference>
<evidence type="ECO:0000313" key="9">
    <source>
        <dbReference type="EMBL" id="SPR04523.1"/>
    </source>
</evidence>
<reference evidence="11" key="3">
    <citation type="submission" date="2018-03" db="EMBL/GenBank/DDBJ databases">
        <authorList>
            <person name="Batty M. E."/>
            <person name="Batty M E."/>
        </authorList>
    </citation>
    <scope>NUCLEOTIDE SEQUENCE [LARGE SCALE GENOMIC DNA]</scope>
    <source>
        <strain evidence="11">Gilliam</strain>
    </source>
</reference>
<evidence type="ECO:0000313" key="8">
    <source>
        <dbReference type="EMBL" id="KJV52902.1"/>
    </source>
</evidence>
<keyword evidence="7" id="KW-0472">Membrane</keyword>
<evidence type="ECO:0000256" key="5">
    <source>
        <dbReference type="ARBA" id="ARBA00023172"/>
    </source>
</evidence>
<dbReference type="PANTHER" id="PTHR30563">
    <property type="entry name" value="DNA RECOMBINATION PROTEIN RMUC"/>
    <property type="match status" value="1"/>
</dbReference>
<dbReference type="InterPro" id="IPR003798">
    <property type="entry name" value="DNA_recombination_RmuC"/>
</dbReference>
<evidence type="ECO:0000256" key="3">
    <source>
        <dbReference type="ARBA" id="ARBA00021840"/>
    </source>
</evidence>
<gene>
    <name evidence="9" type="primary">rmuC</name>
    <name evidence="9" type="ORF">GILLIAM_00718</name>
    <name evidence="8" type="ORF">OTSGILL_1154</name>
</gene>
<evidence type="ECO:0000256" key="2">
    <source>
        <dbReference type="ARBA" id="ARBA00009840"/>
    </source>
</evidence>
<feature type="transmembrane region" description="Helical" evidence="7">
    <location>
        <begin position="6"/>
        <end position="28"/>
    </location>
</feature>
<organism evidence="8 10">
    <name type="scientific">Orientia tsutsugamushi str. Gilliam</name>
    <dbReference type="NCBI Taxonomy" id="1359184"/>
    <lineage>
        <taxon>Bacteria</taxon>
        <taxon>Pseudomonadati</taxon>
        <taxon>Pseudomonadota</taxon>
        <taxon>Alphaproteobacteria</taxon>
        <taxon>Rickettsiales</taxon>
        <taxon>Rickettsiaceae</taxon>
        <taxon>Rickettsieae</taxon>
        <taxon>Orientia</taxon>
    </lineage>
</organism>
<evidence type="ECO:0000313" key="10">
    <source>
        <dbReference type="Proteomes" id="UP000033769"/>
    </source>
</evidence>
<dbReference type="EMBL" id="LANO01000015">
    <property type="protein sequence ID" value="KJV52902.1"/>
    <property type="molecule type" value="Genomic_DNA"/>
</dbReference>
<keyword evidence="4 6" id="KW-0175">Coiled coil</keyword>
<comment type="similarity">
    <text evidence="2">Belongs to the RmuC family.</text>
</comment>
<evidence type="ECO:0000256" key="1">
    <source>
        <dbReference type="ARBA" id="ARBA00003416"/>
    </source>
</evidence>
<reference evidence="8 10" key="1">
    <citation type="submission" date="2015-02" db="EMBL/GenBank/DDBJ databases">
        <title>Genome Sequencing of Rickettsiales.</title>
        <authorList>
            <person name="Daugherty S.C."/>
            <person name="Su Q."/>
            <person name="Abolude K."/>
            <person name="Beier-Sexton M."/>
            <person name="Carlyon J.A."/>
            <person name="Carter R."/>
            <person name="Day N.P."/>
            <person name="Dumler S.J."/>
            <person name="Dyachenko V."/>
            <person name="Godinez A."/>
            <person name="Kurtti T.J."/>
            <person name="Lichay M."/>
            <person name="Mullins K.E."/>
            <person name="Ott S."/>
            <person name="Pappas-Brown V."/>
            <person name="Paris D.H."/>
            <person name="Patel P."/>
            <person name="Richards A.L."/>
            <person name="Sadzewicz L."/>
            <person name="Sears K."/>
            <person name="Seidman D."/>
            <person name="Sengamalay N."/>
            <person name="Stenos J."/>
            <person name="Tallon L.J."/>
            <person name="Vincent G."/>
            <person name="Fraser C.M."/>
            <person name="Munderloh U."/>
            <person name="Dunning-Hotopp J.C."/>
        </authorList>
    </citation>
    <scope>NUCLEOTIDE SEQUENCE [LARGE SCALE GENOMIC DNA]</scope>
    <source>
        <strain evidence="8 10">Gilliam</strain>
    </source>
</reference>
<evidence type="ECO:0000256" key="4">
    <source>
        <dbReference type="ARBA" id="ARBA00023054"/>
    </source>
</evidence>
<dbReference type="PATRIC" id="fig|1359184.3.peg.429"/>
<keyword evidence="11" id="KW-1185">Reference proteome</keyword>
<reference evidence="9" key="2">
    <citation type="submission" date="2018-03" db="EMBL/GenBank/DDBJ databases">
        <authorList>
            <person name="Keele B.F."/>
        </authorList>
    </citation>
    <scope>NUCLEOTIDE SEQUENCE [LARGE SCALE GENOMIC DNA]</scope>
    <source>
        <strain evidence="9">Gilliam</strain>
    </source>
</reference>
<keyword evidence="7" id="KW-1133">Transmembrane helix</keyword>
<evidence type="ECO:0000313" key="11">
    <source>
        <dbReference type="Proteomes" id="UP000244959"/>
    </source>
</evidence>
<dbReference type="GO" id="GO:0006310">
    <property type="term" value="P:DNA recombination"/>
    <property type="evidence" value="ECO:0007669"/>
    <property type="project" value="UniProtKB-KW"/>
</dbReference>
<dbReference type="AlphaFoldDB" id="A0A0F3MBN2"/>
<dbReference type="Pfam" id="PF02646">
    <property type="entry name" value="RmuC"/>
    <property type="match status" value="1"/>
</dbReference>
<accession>A0A0F3MBN2</accession>